<gene>
    <name evidence="3" type="ORF">sscle_15g106140</name>
</gene>
<keyword evidence="2" id="KW-0812">Transmembrane</keyword>
<dbReference type="Proteomes" id="UP000177798">
    <property type="component" value="Chromosome 15"/>
</dbReference>
<proteinExistence type="predicted"/>
<dbReference type="VEuPathDB" id="FungiDB:sscle_15g106140"/>
<reference evidence="4" key="1">
    <citation type="journal article" date="2017" name="Genome Biol. Evol.">
        <title>The complete genome sequence of the phytopathogenic fungus Sclerotinia sclerotiorum reveals insights into the genome architecture of broad host range pathogens.</title>
        <authorList>
            <person name="Derbyshire M."/>
            <person name="Denton-Giles M."/>
            <person name="Hegedus D."/>
            <person name="Seifbarghy S."/>
            <person name="Rollins J."/>
            <person name="van Kan J."/>
            <person name="Seidl M.F."/>
            <person name="Faino L."/>
            <person name="Mbengue M."/>
            <person name="Navaud O."/>
            <person name="Raffaele S."/>
            <person name="Hammond-Kosack K."/>
            <person name="Heard S."/>
            <person name="Oliver R."/>
        </authorList>
    </citation>
    <scope>NUCLEOTIDE SEQUENCE [LARGE SCALE GENOMIC DNA]</scope>
    <source>
        <strain evidence="4">ATCC 18683 / 1980 / Ss-1</strain>
    </source>
</reference>
<feature type="transmembrane region" description="Helical" evidence="2">
    <location>
        <begin position="61"/>
        <end position="79"/>
    </location>
</feature>
<protein>
    <submittedName>
        <fullName evidence="3">Uncharacterized protein</fullName>
    </submittedName>
</protein>
<dbReference type="AlphaFoldDB" id="A0A1D9QLN2"/>
<accession>A0A1D9QLN2</accession>
<dbReference type="EMBL" id="CP017828">
    <property type="protein sequence ID" value="APA15844.1"/>
    <property type="molecule type" value="Genomic_DNA"/>
</dbReference>
<name>A0A1D9QLN2_SCLS1</name>
<keyword evidence="2" id="KW-1133">Transmembrane helix</keyword>
<evidence type="ECO:0000313" key="4">
    <source>
        <dbReference type="Proteomes" id="UP000177798"/>
    </source>
</evidence>
<evidence type="ECO:0000256" key="2">
    <source>
        <dbReference type="SAM" id="Phobius"/>
    </source>
</evidence>
<evidence type="ECO:0000313" key="3">
    <source>
        <dbReference type="EMBL" id="APA15844.1"/>
    </source>
</evidence>
<feature type="compositionally biased region" description="Basic residues" evidence="1">
    <location>
        <begin position="1"/>
        <end position="17"/>
    </location>
</feature>
<sequence length="403" mass="45805">MATVIHSRRGTVTRLRQHSQSPSDSDEDVYTAPLTPPVSPQYPFGRYPRQWNLGLQLKNLIFSRFGLIIGSILTYFALFRRDESVLGDTGDISGTDPKITSAIPLLQKDVVYYATKREGNTLKGHLDIFPGDTLSVARRFAKELPDIPLAHKFLGGNVRHQNFTDGATFSTDYFSQHTGKSSYWCYIFACGFGRMGIEANYLEYLKALREGYNLLDEYLLIHRSVGLTEALTRGVRLMNLFEEAKTKSGVLQSTVERGTSTLSSDEASMSAPDTNQRNGIIGYMQDWLENDFERGRIVCEIEMRNSLHQTQLALKDIDRKIREVINILLHMDNYLNDHWHVDCHTDAMAKALHNVSSYYNFNHPSHPRLVWGMYYSIWGRESAGPLIDPATCKNKTQSCNTQE</sequence>
<organism evidence="3 4">
    <name type="scientific">Sclerotinia sclerotiorum (strain ATCC 18683 / 1980 / Ss-1)</name>
    <name type="common">White mold</name>
    <name type="synonym">Whetzelinia sclerotiorum</name>
    <dbReference type="NCBI Taxonomy" id="665079"/>
    <lineage>
        <taxon>Eukaryota</taxon>
        <taxon>Fungi</taxon>
        <taxon>Dikarya</taxon>
        <taxon>Ascomycota</taxon>
        <taxon>Pezizomycotina</taxon>
        <taxon>Leotiomycetes</taxon>
        <taxon>Helotiales</taxon>
        <taxon>Sclerotiniaceae</taxon>
        <taxon>Sclerotinia</taxon>
    </lineage>
</organism>
<feature type="region of interest" description="Disordered" evidence="1">
    <location>
        <begin position="1"/>
        <end position="32"/>
    </location>
</feature>
<keyword evidence="2" id="KW-0472">Membrane</keyword>
<dbReference type="OrthoDB" id="3549316at2759"/>
<evidence type="ECO:0000256" key="1">
    <source>
        <dbReference type="SAM" id="MobiDB-lite"/>
    </source>
</evidence>